<dbReference type="InterPro" id="IPR000192">
    <property type="entry name" value="Aminotrans_V_dom"/>
</dbReference>
<evidence type="ECO:0000256" key="7">
    <source>
        <dbReference type="ARBA" id="ARBA00023004"/>
    </source>
</evidence>
<comment type="similarity">
    <text evidence="2">Belongs to the class-V pyridoxal-phosphate-dependent aminotransferase family. NifS/IscS subfamily.</text>
</comment>
<sequence length="395" mass="41997">MKIYADNAATTRLSDTALAAMTPCFQEIYGNPSSLHTPGQLAAEKLAAAREVFARNLHADPREITFTSGGSEADNQALRSAAALGAKRGKRHIVSTKFEHHAVLHTLQALEREGYEVTLLDIPPDGVVTAEQVRSAIRPDTCLVSVMFANNEIGTIQPIAEIGAVCRQAGVLFHTDAVQAAGHVPIDVEALQVDLLSLSAHKFHGPKGVGVLYARRGVALTPLIHGGAQERGKRGGTEDIPGICGAAAAFDEACANMARNADCLTPLRDRLIAGLTAIPHTVLNGDAARRLPGNVNVCFEGIEGESLLLLLDEKGIAASSGSACTSGSLDPSHVLLALGRPHEVAHGSLRLTLSEENRPEEIDYILEVLPGIVSYLRDMSPVWDELETGRRPHLI</sequence>
<dbReference type="InterPro" id="IPR015424">
    <property type="entry name" value="PyrdxlP-dep_Trfase"/>
</dbReference>
<evidence type="ECO:0000256" key="5">
    <source>
        <dbReference type="ARBA" id="ARBA00022723"/>
    </source>
</evidence>
<accession>A0ABS2FUL0</accession>
<evidence type="ECO:0000256" key="2">
    <source>
        <dbReference type="ARBA" id="ARBA00006490"/>
    </source>
</evidence>
<dbReference type="Proteomes" id="UP000719500">
    <property type="component" value="Unassembled WGS sequence"/>
</dbReference>
<dbReference type="EC" id="2.8.1.7" evidence="3"/>
<gene>
    <name evidence="12" type="ORF">H9X91_07660</name>
</gene>
<dbReference type="PROSITE" id="PS00595">
    <property type="entry name" value="AA_TRANSFER_CLASS_5"/>
    <property type="match status" value="1"/>
</dbReference>
<keyword evidence="8" id="KW-0411">Iron-sulfur</keyword>
<feature type="domain" description="Aminotransferase class V" evidence="11">
    <location>
        <begin position="3"/>
        <end position="364"/>
    </location>
</feature>
<dbReference type="PANTHER" id="PTHR11601:SF34">
    <property type="entry name" value="CYSTEINE DESULFURASE"/>
    <property type="match status" value="1"/>
</dbReference>
<evidence type="ECO:0000256" key="4">
    <source>
        <dbReference type="ARBA" id="ARBA00022679"/>
    </source>
</evidence>
<dbReference type="GO" id="GO:0008483">
    <property type="term" value="F:transaminase activity"/>
    <property type="evidence" value="ECO:0007669"/>
    <property type="project" value="UniProtKB-KW"/>
</dbReference>
<dbReference type="Gene3D" id="1.10.260.50">
    <property type="match status" value="1"/>
</dbReference>
<dbReference type="InterPro" id="IPR020578">
    <property type="entry name" value="Aminotrans_V_PyrdxlP_BS"/>
</dbReference>
<organism evidence="12 13">
    <name type="scientific">Oscillibacter valericigenes</name>
    <dbReference type="NCBI Taxonomy" id="351091"/>
    <lineage>
        <taxon>Bacteria</taxon>
        <taxon>Bacillati</taxon>
        <taxon>Bacillota</taxon>
        <taxon>Clostridia</taxon>
        <taxon>Eubacteriales</taxon>
        <taxon>Oscillospiraceae</taxon>
        <taxon>Oscillibacter</taxon>
    </lineage>
</organism>
<proteinExistence type="inferred from homology"/>
<keyword evidence="13" id="KW-1185">Reference proteome</keyword>
<dbReference type="PIRSF" id="PIRSF005572">
    <property type="entry name" value="NifS"/>
    <property type="match status" value="1"/>
</dbReference>
<evidence type="ECO:0000256" key="3">
    <source>
        <dbReference type="ARBA" id="ARBA00012239"/>
    </source>
</evidence>
<evidence type="ECO:0000256" key="9">
    <source>
        <dbReference type="ARBA" id="ARBA00050776"/>
    </source>
</evidence>
<evidence type="ECO:0000313" key="13">
    <source>
        <dbReference type="Proteomes" id="UP000719500"/>
    </source>
</evidence>
<dbReference type="RefSeq" id="WP_204804054.1">
    <property type="nucleotide sequence ID" value="NZ_JACSNX010000009.1"/>
</dbReference>
<evidence type="ECO:0000256" key="1">
    <source>
        <dbReference type="ARBA" id="ARBA00001933"/>
    </source>
</evidence>
<dbReference type="InterPro" id="IPR015422">
    <property type="entry name" value="PyrdxlP-dep_Trfase_small"/>
</dbReference>
<comment type="catalytic activity">
    <reaction evidence="9">
        <text>(sulfur carrier)-H + L-cysteine = (sulfur carrier)-SH + L-alanine</text>
        <dbReference type="Rhea" id="RHEA:43892"/>
        <dbReference type="Rhea" id="RHEA-COMP:14737"/>
        <dbReference type="Rhea" id="RHEA-COMP:14739"/>
        <dbReference type="ChEBI" id="CHEBI:29917"/>
        <dbReference type="ChEBI" id="CHEBI:35235"/>
        <dbReference type="ChEBI" id="CHEBI:57972"/>
        <dbReference type="ChEBI" id="CHEBI:64428"/>
        <dbReference type="EC" id="2.8.1.7"/>
    </reaction>
</comment>
<comment type="cofactor">
    <cofactor evidence="1 10">
        <name>pyridoxal 5'-phosphate</name>
        <dbReference type="ChEBI" id="CHEBI:597326"/>
    </cofactor>
</comment>
<dbReference type="InterPro" id="IPR015421">
    <property type="entry name" value="PyrdxlP-dep_Trfase_major"/>
</dbReference>
<protein>
    <recommendedName>
        <fullName evidence="3">cysteine desulfurase</fullName>
        <ecNumber evidence="3">2.8.1.7</ecNumber>
    </recommendedName>
</protein>
<evidence type="ECO:0000259" key="11">
    <source>
        <dbReference type="Pfam" id="PF00266"/>
    </source>
</evidence>
<keyword evidence="7" id="KW-0408">Iron</keyword>
<dbReference type="Gene3D" id="3.90.1150.10">
    <property type="entry name" value="Aspartate Aminotransferase, domain 1"/>
    <property type="match status" value="1"/>
</dbReference>
<reference evidence="12 13" key="1">
    <citation type="journal article" date="2021" name="Sci. Rep.">
        <title>The distribution of antibiotic resistance genes in chicken gut microbiota commensals.</title>
        <authorList>
            <person name="Juricova H."/>
            <person name="Matiasovicova J."/>
            <person name="Kubasova T."/>
            <person name="Cejkova D."/>
            <person name="Rychlik I."/>
        </authorList>
    </citation>
    <scope>NUCLEOTIDE SEQUENCE [LARGE SCALE GENOMIC DNA]</scope>
    <source>
        <strain evidence="12 13">An411</strain>
    </source>
</reference>
<name>A0ABS2FUL0_9FIRM</name>
<evidence type="ECO:0000256" key="6">
    <source>
        <dbReference type="ARBA" id="ARBA00022898"/>
    </source>
</evidence>
<dbReference type="Pfam" id="PF00266">
    <property type="entry name" value="Aminotran_5"/>
    <property type="match status" value="1"/>
</dbReference>
<keyword evidence="4" id="KW-0808">Transferase</keyword>
<keyword evidence="6" id="KW-0663">Pyridoxal phosphate</keyword>
<evidence type="ECO:0000256" key="10">
    <source>
        <dbReference type="RuleBase" id="RU004504"/>
    </source>
</evidence>
<dbReference type="SUPFAM" id="SSF53383">
    <property type="entry name" value="PLP-dependent transferases"/>
    <property type="match status" value="1"/>
</dbReference>
<evidence type="ECO:0000313" key="12">
    <source>
        <dbReference type="EMBL" id="MBM6851312.1"/>
    </source>
</evidence>
<dbReference type="Gene3D" id="3.40.640.10">
    <property type="entry name" value="Type I PLP-dependent aspartate aminotransferase-like (Major domain)"/>
    <property type="match status" value="1"/>
</dbReference>
<keyword evidence="5" id="KW-0479">Metal-binding</keyword>
<comment type="caution">
    <text evidence="12">The sequence shown here is derived from an EMBL/GenBank/DDBJ whole genome shotgun (WGS) entry which is preliminary data.</text>
</comment>
<keyword evidence="12" id="KW-0032">Aminotransferase</keyword>
<dbReference type="InterPro" id="IPR016454">
    <property type="entry name" value="Cysteine_dSase"/>
</dbReference>
<evidence type="ECO:0000256" key="8">
    <source>
        <dbReference type="ARBA" id="ARBA00023014"/>
    </source>
</evidence>
<dbReference type="EMBL" id="JACSNX010000009">
    <property type="protein sequence ID" value="MBM6851312.1"/>
    <property type="molecule type" value="Genomic_DNA"/>
</dbReference>
<dbReference type="PANTHER" id="PTHR11601">
    <property type="entry name" value="CYSTEINE DESULFURYLASE FAMILY MEMBER"/>
    <property type="match status" value="1"/>
</dbReference>